<organism evidence="5 6">
    <name type="scientific">Streptomyces amakusaensis</name>
    <dbReference type="NCBI Taxonomy" id="67271"/>
    <lineage>
        <taxon>Bacteria</taxon>
        <taxon>Bacillati</taxon>
        <taxon>Actinomycetota</taxon>
        <taxon>Actinomycetes</taxon>
        <taxon>Kitasatosporales</taxon>
        <taxon>Streptomycetaceae</taxon>
        <taxon>Streptomyces</taxon>
    </lineage>
</organism>
<keyword evidence="2" id="KW-0233">DNA recombination</keyword>
<dbReference type="InterPro" id="IPR038109">
    <property type="entry name" value="DNA_bind_recomb_sf"/>
</dbReference>
<evidence type="ECO:0000259" key="4">
    <source>
        <dbReference type="PROSITE" id="PS51737"/>
    </source>
</evidence>
<reference evidence="6" key="1">
    <citation type="journal article" date="2019" name="Int. J. Syst. Evol. Microbiol.">
        <title>The Global Catalogue of Microorganisms (GCM) 10K type strain sequencing project: providing services to taxonomists for standard genome sequencing and annotation.</title>
        <authorList>
            <consortium name="The Broad Institute Genomics Platform"/>
            <consortium name="The Broad Institute Genome Sequencing Center for Infectious Disease"/>
            <person name="Wu L."/>
            <person name="Ma J."/>
        </authorList>
    </citation>
    <scope>NUCLEOTIDE SEQUENCE [LARGE SCALE GENOMIC DNA]</scope>
    <source>
        <strain evidence="6">PCU 266</strain>
    </source>
</reference>
<evidence type="ECO:0000256" key="1">
    <source>
        <dbReference type="ARBA" id="ARBA00023125"/>
    </source>
</evidence>
<dbReference type="InterPro" id="IPR011109">
    <property type="entry name" value="DNA_bind_recombinase_dom"/>
</dbReference>
<protein>
    <submittedName>
        <fullName evidence="5">Recombinase family protein</fullName>
    </submittedName>
</protein>
<feature type="compositionally biased region" description="Gly residues" evidence="3">
    <location>
        <begin position="228"/>
        <end position="237"/>
    </location>
</feature>
<feature type="domain" description="Recombinase" evidence="4">
    <location>
        <begin position="67"/>
        <end position="187"/>
    </location>
</feature>
<sequence>MIEWCLRHGKDLVSRHDTIDLSTIAGSVMTKAIGGVAEIEAAAMSTRVTSLWEYTRNQPDWLVGKPPYGYAIDDRGRLVISPQEQRVQRWCLRAALRGVSARRMTAVLIRANVPTGGGGRWTTSTLLRRLRNPALMGVRVEECRNGGVRRSRTVLGADSDPIEVAAPILTEPEWLALQAALDKRAKAQPTRRQGVRPSSWGFRARWERAEGSLSPGPGGTPGADCSGGCQGAPGHQGGRFRGRAP</sequence>
<dbReference type="Proteomes" id="UP001596160">
    <property type="component" value="Unassembled WGS sequence"/>
</dbReference>
<feature type="region of interest" description="Disordered" evidence="3">
    <location>
        <begin position="209"/>
        <end position="245"/>
    </location>
</feature>
<dbReference type="PANTHER" id="PTHR30461:SF2">
    <property type="entry name" value="SERINE RECOMBINASE PINE-RELATED"/>
    <property type="match status" value="1"/>
</dbReference>
<evidence type="ECO:0000256" key="3">
    <source>
        <dbReference type="SAM" id="MobiDB-lite"/>
    </source>
</evidence>
<dbReference type="RefSeq" id="WP_344473484.1">
    <property type="nucleotide sequence ID" value="NZ_BAAASB010000003.1"/>
</dbReference>
<evidence type="ECO:0000256" key="2">
    <source>
        <dbReference type="ARBA" id="ARBA00023172"/>
    </source>
</evidence>
<dbReference type="PROSITE" id="PS51737">
    <property type="entry name" value="RECOMBINASE_DNA_BIND"/>
    <property type="match status" value="1"/>
</dbReference>
<dbReference type="InterPro" id="IPR050639">
    <property type="entry name" value="SSR_resolvase"/>
</dbReference>
<evidence type="ECO:0000313" key="5">
    <source>
        <dbReference type="EMBL" id="MFC5150947.1"/>
    </source>
</evidence>
<keyword evidence="6" id="KW-1185">Reference proteome</keyword>
<dbReference type="Pfam" id="PF07508">
    <property type="entry name" value="Recombinase"/>
    <property type="match status" value="1"/>
</dbReference>
<dbReference type="Gene3D" id="3.90.1750.20">
    <property type="entry name" value="Putative Large Serine Recombinase, Chain B, Domain 2"/>
    <property type="match status" value="1"/>
</dbReference>
<proteinExistence type="predicted"/>
<dbReference type="EMBL" id="JBHSKP010000002">
    <property type="protein sequence ID" value="MFC5150947.1"/>
    <property type="molecule type" value="Genomic_DNA"/>
</dbReference>
<gene>
    <name evidence="5" type="ORF">ACFPRH_04285</name>
</gene>
<dbReference type="PANTHER" id="PTHR30461">
    <property type="entry name" value="DNA-INVERTASE FROM LAMBDOID PROPHAGE"/>
    <property type="match status" value="1"/>
</dbReference>
<name>A0ABW0AFY8_9ACTN</name>
<comment type="caution">
    <text evidence="5">The sequence shown here is derived from an EMBL/GenBank/DDBJ whole genome shotgun (WGS) entry which is preliminary data.</text>
</comment>
<accession>A0ABW0AFY8</accession>
<evidence type="ECO:0000313" key="6">
    <source>
        <dbReference type="Proteomes" id="UP001596160"/>
    </source>
</evidence>
<keyword evidence="1" id="KW-0238">DNA-binding</keyword>